<dbReference type="SUPFAM" id="SSF53756">
    <property type="entry name" value="UDP-Glycosyltransferase/glycogen phosphorylase"/>
    <property type="match status" value="1"/>
</dbReference>
<accession>A0A1G9CEY8</accession>
<dbReference type="Gene3D" id="3.40.50.2000">
    <property type="entry name" value="Glycogen Phosphorylase B"/>
    <property type="match status" value="1"/>
</dbReference>
<dbReference type="RefSeq" id="WP_092158157.1">
    <property type="nucleotide sequence ID" value="NZ_FNGA01000001.1"/>
</dbReference>
<dbReference type="OrthoDB" id="9790710at2"/>
<dbReference type="CDD" id="cd03801">
    <property type="entry name" value="GT4_PimA-like"/>
    <property type="match status" value="1"/>
</dbReference>
<dbReference type="GO" id="GO:0016757">
    <property type="term" value="F:glycosyltransferase activity"/>
    <property type="evidence" value="ECO:0007669"/>
    <property type="project" value="UniProtKB-KW"/>
</dbReference>
<dbReference type="InterPro" id="IPR001296">
    <property type="entry name" value="Glyco_trans_1"/>
</dbReference>
<dbReference type="PANTHER" id="PTHR12526">
    <property type="entry name" value="GLYCOSYLTRANSFERASE"/>
    <property type="match status" value="1"/>
</dbReference>
<dbReference type="PANTHER" id="PTHR12526:SF510">
    <property type="entry name" value="D-INOSITOL 3-PHOSPHATE GLYCOSYLTRANSFERASE"/>
    <property type="match status" value="1"/>
</dbReference>
<protein>
    <submittedName>
        <fullName evidence="4">Glycosyltransferase involved in cell wall bisynthesis</fullName>
    </submittedName>
</protein>
<evidence type="ECO:0000313" key="5">
    <source>
        <dbReference type="Proteomes" id="UP000199053"/>
    </source>
</evidence>
<dbReference type="STRING" id="246191.SAMN05660337_0652"/>
<keyword evidence="2 4" id="KW-0808">Transferase</keyword>
<keyword evidence="1" id="KW-0328">Glycosyltransferase</keyword>
<evidence type="ECO:0000313" key="4">
    <source>
        <dbReference type="EMBL" id="SDK50212.1"/>
    </source>
</evidence>
<dbReference type="EMBL" id="FNGA01000001">
    <property type="protein sequence ID" value="SDK50212.1"/>
    <property type="molecule type" value="Genomic_DNA"/>
</dbReference>
<evidence type="ECO:0000256" key="1">
    <source>
        <dbReference type="ARBA" id="ARBA00022676"/>
    </source>
</evidence>
<dbReference type="Proteomes" id="UP000199053">
    <property type="component" value="Unassembled WGS sequence"/>
</dbReference>
<reference evidence="5" key="1">
    <citation type="submission" date="2016-10" db="EMBL/GenBank/DDBJ databases">
        <authorList>
            <person name="Varghese N."/>
            <person name="Submissions S."/>
        </authorList>
    </citation>
    <scope>NUCLEOTIDE SEQUENCE [LARGE SCALE GENOMIC DNA]</scope>
    <source>
        <strain evidence="5">DSM 16995</strain>
    </source>
</reference>
<gene>
    <name evidence="4" type="ORF">SAMN05660337_0652</name>
</gene>
<dbReference type="AlphaFoldDB" id="A0A1G9CEY8"/>
<sequence>MKTQRIWGTLDPFYETGPVLGRKVANIGFLNELMTEDPFDEYHFFLSSGNVRDSLIGFIKENFPKLIENNKVKILDRRDLPEYISKQEYFCFHQSDCILYPPHLARVRNAFAKNIFPITGTTHSLSYSNYGSAFLNYIWKGTTARDCIVATSTPGMQVVEKYFLHLREGFELDEKKFPSPQIRKIPLGINPSTFTPPTPQQKLEALNALELNSGDNRVNILVFGRIAHYSKMDILPLLRAMQRIFKAGIDRKDVRVILAGWMDDEDDFPQTLKELSRNMGLELSIFARPTDLQKLNLYRAADIYVSISDNPQETFGLTILEAGAMGLPIIASDYDGYKDLVVHDETGFLIETIGAEATPAVDLMAPLCFDSHYHLLISQQTAIDTPKLAKGLEKLIKDPQLRSAMGTAGAARVNKKFTWKEVIRQHIQLWEELNTAPVETKGISEILHPAQVRFGEIFSHYPTSTISKKTMVVTGSTGLAIYQGKEFPLIYQGIERYLNQEVVRKMAFFARKPITTLELITKIKSMAPELDKREAEFHILWSLKHDILEKAC</sequence>
<organism evidence="4 5">
    <name type="scientific">Maridesulfovibrio ferrireducens</name>
    <dbReference type="NCBI Taxonomy" id="246191"/>
    <lineage>
        <taxon>Bacteria</taxon>
        <taxon>Pseudomonadati</taxon>
        <taxon>Thermodesulfobacteriota</taxon>
        <taxon>Desulfovibrionia</taxon>
        <taxon>Desulfovibrionales</taxon>
        <taxon>Desulfovibrionaceae</taxon>
        <taxon>Maridesulfovibrio</taxon>
    </lineage>
</organism>
<proteinExistence type="predicted"/>
<keyword evidence="5" id="KW-1185">Reference proteome</keyword>
<name>A0A1G9CEY8_9BACT</name>
<evidence type="ECO:0000259" key="3">
    <source>
        <dbReference type="Pfam" id="PF00534"/>
    </source>
</evidence>
<dbReference type="Pfam" id="PF00534">
    <property type="entry name" value="Glycos_transf_1"/>
    <property type="match status" value="1"/>
</dbReference>
<feature type="domain" description="Glycosyl transferase family 1" evidence="3">
    <location>
        <begin position="215"/>
        <end position="352"/>
    </location>
</feature>
<evidence type="ECO:0000256" key="2">
    <source>
        <dbReference type="ARBA" id="ARBA00022679"/>
    </source>
</evidence>